<accession>A0A4Z1JWQ3</accession>
<reference evidence="14 15" key="1">
    <citation type="submission" date="2017-12" db="EMBL/GenBank/DDBJ databases">
        <title>Comparative genomics of Botrytis spp.</title>
        <authorList>
            <person name="Valero-Jimenez C.A."/>
            <person name="Tapia P."/>
            <person name="Veloso J."/>
            <person name="Silva-Moreno E."/>
            <person name="Staats M."/>
            <person name="Valdes J.H."/>
            <person name="Van Kan J.A.L."/>
        </authorList>
    </citation>
    <scope>NUCLEOTIDE SEQUENCE [LARGE SCALE GENOMIC DNA]</scope>
    <source>
        <strain evidence="14 15">Be9601</strain>
    </source>
</reference>
<dbReference type="GO" id="GO:0016887">
    <property type="term" value="F:ATP hydrolysis activity"/>
    <property type="evidence" value="ECO:0007669"/>
    <property type="project" value="InterPro"/>
</dbReference>
<evidence type="ECO:0000313" key="15">
    <source>
        <dbReference type="Proteomes" id="UP000297229"/>
    </source>
</evidence>
<dbReference type="GO" id="GO:0140359">
    <property type="term" value="F:ABC-type transporter activity"/>
    <property type="evidence" value="ECO:0007669"/>
    <property type="project" value="InterPro"/>
</dbReference>
<dbReference type="InterPro" id="IPR027417">
    <property type="entry name" value="P-loop_NTPase"/>
</dbReference>
<evidence type="ECO:0000256" key="1">
    <source>
        <dbReference type="ARBA" id="ARBA00004651"/>
    </source>
</evidence>
<dbReference type="FunFam" id="1.20.1560.10:FF:000055">
    <property type="entry name" value="ABC multidrug transporter (Eurofung)"/>
    <property type="match status" value="1"/>
</dbReference>
<evidence type="ECO:0000256" key="2">
    <source>
        <dbReference type="ARBA" id="ARBA00009726"/>
    </source>
</evidence>
<dbReference type="CDD" id="cd18580">
    <property type="entry name" value="ABC_6TM_ABCC_D2"/>
    <property type="match status" value="1"/>
</dbReference>
<feature type="transmembrane region" description="Helical" evidence="11">
    <location>
        <begin position="99"/>
        <end position="117"/>
    </location>
</feature>
<comment type="caution">
    <text evidence="14">The sequence shown here is derived from an EMBL/GenBank/DDBJ whole genome shotgun (WGS) entry which is preliminary data.</text>
</comment>
<evidence type="ECO:0000313" key="14">
    <source>
        <dbReference type="EMBL" id="TGO73583.1"/>
    </source>
</evidence>
<dbReference type="InterPro" id="IPR003593">
    <property type="entry name" value="AAA+_ATPase"/>
</dbReference>
<dbReference type="PROSITE" id="PS50893">
    <property type="entry name" value="ABC_TRANSPORTER_2"/>
    <property type="match status" value="2"/>
</dbReference>
<dbReference type="InterPro" id="IPR044746">
    <property type="entry name" value="ABCC_6TM_D1"/>
</dbReference>
<feature type="transmembrane region" description="Helical" evidence="11">
    <location>
        <begin position="33"/>
        <end position="55"/>
    </location>
</feature>
<evidence type="ECO:0000256" key="10">
    <source>
        <dbReference type="ARBA" id="ARBA00023180"/>
    </source>
</evidence>
<keyword evidence="6" id="KW-0547">Nucleotide-binding</keyword>
<dbReference type="InterPro" id="IPR056227">
    <property type="entry name" value="TMD0_ABC"/>
</dbReference>
<dbReference type="EMBL" id="PQXM01000347">
    <property type="protein sequence ID" value="TGO73583.1"/>
    <property type="molecule type" value="Genomic_DNA"/>
</dbReference>
<feature type="transmembrane region" description="Helical" evidence="11">
    <location>
        <begin position="308"/>
        <end position="331"/>
    </location>
</feature>
<feature type="domain" description="ABC transporter" evidence="12">
    <location>
        <begin position="1247"/>
        <end position="1477"/>
    </location>
</feature>
<feature type="transmembrane region" description="Helical" evidence="11">
    <location>
        <begin position="945"/>
        <end position="963"/>
    </location>
</feature>
<dbReference type="Gene3D" id="1.20.1560.10">
    <property type="entry name" value="ABC transporter type 1, transmembrane domain"/>
    <property type="match status" value="2"/>
</dbReference>
<dbReference type="GO" id="GO:0005886">
    <property type="term" value="C:plasma membrane"/>
    <property type="evidence" value="ECO:0007669"/>
    <property type="project" value="UniProtKB-SubCell"/>
</dbReference>
<dbReference type="FunFam" id="3.40.50.300:FF:001854">
    <property type="entry name" value="ABC multidrug transporter (Eurofung)"/>
    <property type="match status" value="1"/>
</dbReference>
<gene>
    <name evidence="14" type="ORF">BELL_0349g00090</name>
</gene>
<feature type="transmembrane region" description="Helical" evidence="11">
    <location>
        <begin position="1020"/>
        <end position="1041"/>
    </location>
</feature>
<dbReference type="SUPFAM" id="SSF90123">
    <property type="entry name" value="ABC transporter transmembrane region"/>
    <property type="match status" value="2"/>
</dbReference>
<dbReference type="SUPFAM" id="SSF52540">
    <property type="entry name" value="P-loop containing nucleoside triphosphate hydrolases"/>
    <property type="match status" value="2"/>
</dbReference>
<dbReference type="Pfam" id="PF24357">
    <property type="entry name" value="TMD0_ABC"/>
    <property type="match status" value="1"/>
</dbReference>
<feature type="transmembrane region" description="Helical" evidence="11">
    <location>
        <begin position="488"/>
        <end position="510"/>
    </location>
</feature>
<keyword evidence="7" id="KW-0067">ATP-binding</keyword>
<feature type="domain" description="ABC transmembrane type-1" evidence="13">
    <location>
        <begin position="275"/>
        <end position="551"/>
    </location>
</feature>
<evidence type="ECO:0000256" key="3">
    <source>
        <dbReference type="ARBA" id="ARBA00022448"/>
    </source>
</evidence>
<protein>
    <recommendedName>
        <fullName evidence="16">ABC transporter</fullName>
    </recommendedName>
</protein>
<proteinExistence type="inferred from homology"/>
<sequence length="1482" mass="165296">MNQSSVCTDDGFGPIIHGCREDFDFTLLFEQSFFSILPSIIFILISSQKVYSLWTQPRRVSGTSTQFFKLLFIILYGLLQIILLILYCIRNTKNTRTSIPSLALYNIVVVFLCILSYQEHTKSIRPSSILNVYLLCTLVFDAVQSRTIWLIDNDTAIAGVFTASLALKLCMLLLEVREKHHLLYYDDRKHGPEERSGIFNRAVFWWLKDLLVLGRKNILALEDLYPLDEDLSTGDLLPKFQTAWEKGAKAGSYRALYATFKALIGPIIIAMIPRVCLIGFNFCQPLLIHRFTTYLQQPVTEKTTNQGYGLVGAYGIVYLGITFSTAIYYRLTYRSLIMIRGVLVPAIYHKTTQMRIGDFDNAAAVTLMSADTERIMYALRQMHEVWANVIEVGLATWLLYTQVGLACFAPLAIAAACGTASIWLSSKANFQQCEWMAVIQKRVATTAATFSAIKGVKMLGLTQKLFKTIHDLRLTELQAAKAFRLVEVVTAFFAFLPEMISPVVTFAIFINLANHNSGAFATSVVYTSISTLLLETQPLTQLFQVIPQLAAAVGSFGRISNFLDSQSLVDERENFDSNFKTRGGTLVSGTDDITLENLKLSQETKPSDFLNLPIMPLASKVGIKIQGGAFGWTENHHTLHHINLEFPKSQLTMVIGPVASGKSTLCNAILGEVPFSEGTIQLSSFQIALCDQTPFLTNSTIRENIVGSSVFDDLWYNTVVDAVSLSHDLKSLPLGDQTLAGANGLGLSGGQKQRVSIARAVYSRNSITIFDDIFNGLDATTKQRVFNNIFGARGLLSQRQTTVILFTNDVDLIQFADHIVALGTTGTVIEQGSPDLLLNTQGYTRRLVASNLKVVENIPEVNAEAATTLTSTTKSNEQTIIIPEIATERNNNTDFSVYWYYFTSIGLFNMIPYLFLAASFGFFYCFPLVWLSWWSEANKNNTMYLTVYSIFQLLGLLSITFLAQHGLNIMAKKSGKNLHLKLLKTAMSAPLNFFHATDTGSITNRFSQDILLIDTELPNALMNIAVLIFMMVGQAIIIVVASPYLAISYPFLIGILYYIQKFYLKTSRQLRSLELDAKSPLYTHFLETLRGLRTMRAFNWTLPNRELNSKLLDTSQRPVYLLFMVQQWLTVVLNLVTTAIVIILVGVATVTRSQHSYIGLALVNLMSFNNILKSIVILWTTLETSIGSVSRIKTFSETTESEAETSSQDMIETSENWPQHGGVEFKDVCATYKSVNSSFLTSANDESHIKLIYASSENRNPVLKHVNLSIKPGEKIGICGKSGSGKSSLILTLFRMLDLSHGSIFIDNIDITRLPREQIRLCLSAIPQEPFFLKGTLRDNLDPHGVSEDCFLIKALEMVSLKSIIPSTGNLDSEMDAEVLSHGQQQLFCLARAIVRPAKILIMDEATSNVDQETDALMQDIIRDVFGGCTIIAVAHRLNTIVDFDRIALFDDGELVECDTPANLLARPSLFKKLYEDQQLNY</sequence>
<evidence type="ECO:0008006" key="16">
    <source>
        <dbReference type="Google" id="ProtNLM"/>
    </source>
</evidence>
<comment type="subcellular location">
    <subcellularLocation>
        <location evidence="1">Cell membrane</location>
        <topology evidence="1">Multi-pass membrane protein</topology>
    </subcellularLocation>
</comment>
<dbReference type="InterPro" id="IPR017871">
    <property type="entry name" value="ABC_transporter-like_CS"/>
</dbReference>
<evidence type="ECO:0000256" key="5">
    <source>
        <dbReference type="ARBA" id="ARBA00022692"/>
    </source>
</evidence>
<dbReference type="InterPro" id="IPR050173">
    <property type="entry name" value="ABC_transporter_C-like"/>
</dbReference>
<feature type="domain" description="ABC transmembrane type-1" evidence="13">
    <location>
        <begin position="905"/>
        <end position="1150"/>
    </location>
</feature>
<keyword evidence="4" id="KW-1003">Cell membrane</keyword>
<feature type="transmembrane region" description="Helical" evidence="11">
    <location>
        <begin position="1047"/>
        <end position="1064"/>
    </location>
</feature>
<comment type="similarity">
    <text evidence="2">Belongs to the ABC transporter superfamily. ABCC family. Conjugate transporter (TC 3.A.1.208) subfamily.</text>
</comment>
<dbReference type="Gene3D" id="3.40.50.300">
    <property type="entry name" value="P-loop containing nucleotide triphosphate hydrolases"/>
    <property type="match status" value="2"/>
</dbReference>
<name>A0A4Z1JWQ3_9HELO</name>
<evidence type="ECO:0000256" key="8">
    <source>
        <dbReference type="ARBA" id="ARBA00022989"/>
    </source>
</evidence>
<dbReference type="Pfam" id="PF00664">
    <property type="entry name" value="ABC_membrane"/>
    <property type="match status" value="1"/>
</dbReference>
<keyword evidence="9 11" id="KW-0472">Membrane</keyword>
<keyword evidence="5 11" id="KW-0812">Transmembrane</keyword>
<organism evidence="14 15">
    <name type="scientific">Botrytis elliptica</name>
    <dbReference type="NCBI Taxonomy" id="278938"/>
    <lineage>
        <taxon>Eukaryota</taxon>
        <taxon>Fungi</taxon>
        <taxon>Dikarya</taxon>
        <taxon>Ascomycota</taxon>
        <taxon>Pezizomycotina</taxon>
        <taxon>Leotiomycetes</taxon>
        <taxon>Helotiales</taxon>
        <taxon>Sclerotiniaceae</taxon>
        <taxon>Botrytis</taxon>
    </lineage>
</organism>
<dbReference type="Pfam" id="PF00005">
    <property type="entry name" value="ABC_tran"/>
    <property type="match status" value="2"/>
</dbReference>
<dbReference type="PANTHER" id="PTHR24223:SF345">
    <property type="entry name" value="ABC MULTIDRUG TRANSPORTER (EUROFUNG)"/>
    <property type="match status" value="1"/>
</dbReference>
<dbReference type="InterPro" id="IPR036640">
    <property type="entry name" value="ABC1_TM_sf"/>
</dbReference>
<feature type="transmembrane region" description="Helical" evidence="11">
    <location>
        <begin position="263"/>
        <end position="288"/>
    </location>
</feature>
<dbReference type="InterPro" id="IPR011527">
    <property type="entry name" value="ABC1_TM_dom"/>
</dbReference>
<dbReference type="InterPro" id="IPR003439">
    <property type="entry name" value="ABC_transporter-like_ATP-bd"/>
</dbReference>
<feature type="transmembrane region" description="Helical" evidence="11">
    <location>
        <begin position="1157"/>
        <end position="1182"/>
    </location>
</feature>
<evidence type="ECO:0000256" key="11">
    <source>
        <dbReference type="SAM" id="Phobius"/>
    </source>
</evidence>
<evidence type="ECO:0000256" key="7">
    <source>
        <dbReference type="ARBA" id="ARBA00022840"/>
    </source>
</evidence>
<feature type="transmembrane region" description="Helical" evidence="11">
    <location>
        <begin position="155"/>
        <end position="174"/>
    </location>
</feature>
<keyword evidence="10" id="KW-0325">Glycoprotein</keyword>
<dbReference type="FunFam" id="3.40.50.300:FF:000838">
    <property type="entry name" value="ABC multidrug transporter (Eurofung)"/>
    <property type="match status" value="1"/>
</dbReference>
<dbReference type="InterPro" id="IPR044726">
    <property type="entry name" value="ABCC_6TM_D2"/>
</dbReference>
<feature type="transmembrane region" description="Helical" evidence="11">
    <location>
        <begin position="1119"/>
        <end position="1145"/>
    </location>
</feature>
<evidence type="ECO:0000256" key="6">
    <source>
        <dbReference type="ARBA" id="ARBA00022741"/>
    </source>
</evidence>
<dbReference type="Proteomes" id="UP000297229">
    <property type="component" value="Unassembled WGS sequence"/>
</dbReference>
<keyword evidence="8 11" id="KW-1133">Transmembrane helix</keyword>
<dbReference type="PROSITE" id="PS00211">
    <property type="entry name" value="ABC_TRANSPORTER_1"/>
    <property type="match status" value="2"/>
</dbReference>
<feature type="transmembrane region" description="Helical" evidence="11">
    <location>
        <begin position="129"/>
        <end position="149"/>
    </location>
</feature>
<dbReference type="STRING" id="278938.A0A4Z1JWQ3"/>
<dbReference type="PROSITE" id="PS50929">
    <property type="entry name" value="ABC_TM1F"/>
    <property type="match status" value="2"/>
</dbReference>
<evidence type="ECO:0000256" key="9">
    <source>
        <dbReference type="ARBA" id="ARBA00023136"/>
    </source>
</evidence>
<feature type="domain" description="ABC transporter" evidence="12">
    <location>
        <begin position="623"/>
        <end position="850"/>
    </location>
</feature>
<keyword evidence="3" id="KW-0813">Transport</keyword>
<evidence type="ECO:0000259" key="13">
    <source>
        <dbReference type="PROSITE" id="PS50929"/>
    </source>
</evidence>
<evidence type="ECO:0000256" key="4">
    <source>
        <dbReference type="ARBA" id="ARBA00022475"/>
    </source>
</evidence>
<dbReference type="CDD" id="cd18579">
    <property type="entry name" value="ABC_6TM_ABCC_D1"/>
    <property type="match status" value="1"/>
</dbReference>
<dbReference type="CDD" id="cd03244">
    <property type="entry name" value="ABCC_MRP_domain2"/>
    <property type="match status" value="1"/>
</dbReference>
<feature type="transmembrane region" description="Helical" evidence="11">
    <location>
        <begin position="913"/>
        <end position="933"/>
    </location>
</feature>
<dbReference type="GO" id="GO:0005524">
    <property type="term" value="F:ATP binding"/>
    <property type="evidence" value="ECO:0007669"/>
    <property type="project" value="UniProtKB-KW"/>
</dbReference>
<dbReference type="SMART" id="SM00382">
    <property type="entry name" value="AAA"/>
    <property type="match status" value="2"/>
</dbReference>
<evidence type="ECO:0000259" key="12">
    <source>
        <dbReference type="PROSITE" id="PS50893"/>
    </source>
</evidence>
<dbReference type="PANTHER" id="PTHR24223">
    <property type="entry name" value="ATP-BINDING CASSETTE SUB-FAMILY C"/>
    <property type="match status" value="1"/>
</dbReference>
<feature type="transmembrane region" description="Helical" evidence="11">
    <location>
        <begin position="67"/>
        <end position="87"/>
    </location>
</feature>
<keyword evidence="15" id="KW-1185">Reference proteome</keyword>
<dbReference type="FunFam" id="1.20.1560.10:FF:000066">
    <property type="entry name" value="ABC multidrug transporter (Eurofung)"/>
    <property type="match status" value="1"/>
</dbReference>